<evidence type="ECO:0000256" key="2">
    <source>
        <dbReference type="ARBA" id="ARBA00022553"/>
    </source>
</evidence>
<feature type="compositionally biased region" description="Low complexity" evidence="10">
    <location>
        <begin position="1273"/>
        <end position="1295"/>
    </location>
</feature>
<dbReference type="InterPro" id="IPR015134">
    <property type="entry name" value="MEF2-bd"/>
</dbReference>
<keyword evidence="4 9" id="KW-0802">TPR repeat</keyword>
<dbReference type="CDD" id="cd13839">
    <property type="entry name" value="MEF2_binding"/>
    <property type="match status" value="1"/>
</dbReference>
<dbReference type="FunFam" id="1.25.40.10:FF:000076">
    <property type="entry name" value="calcineurin-binding protein cabin-1 isoform X1"/>
    <property type="match status" value="1"/>
</dbReference>
<keyword evidence="5" id="KW-0156">Chromatin regulator</keyword>
<evidence type="ECO:0000256" key="8">
    <source>
        <dbReference type="ARBA" id="ARBA00078627"/>
    </source>
</evidence>
<dbReference type="GO" id="GO:0005634">
    <property type="term" value="C:nucleus"/>
    <property type="evidence" value="ECO:0007669"/>
    <property type="project" value="UniProtKB-SubCell"/>
</dbReference>
<reference evidence="12" key="1">
    <citation type="submission" date="2019-03" db="UniProtKB">
        <authorList>
            <consortium name="Ensembl"/>
        </authorList>
    </citation>
    <scope>IDENTIFICATION</scope>
</reference>
<dbReference type="SMART" id="SM00028">
    <property type="entry name" value="TPR"/>
    <property type="match status" value="5"/>
</dbReference>
<proteinExistence type="predicted"/>
<feature type="compositionally biased region" description="Basic and acidic residues" evidence="10">
    <location>
        <begin position="356"/>
        <end position="365"/>
    </location>
</feature>
<organism evidence="12">
    <name type="scientific">Ursus maritimus</name>
    <name type="common">Polar bear</name>
    <name type="synonym">Thalarctos maritimus</name>
    <dbReference type="NCBI Taxonomy" id="29073"/>
    <lineage>
        <taxon>Eukaryota</taxon>
        <taxon>Metazoa</taxon>
        <taxon>Chordata</taxon>
        <taxon>Craniata</taxon>
        <taxon>Vertebrata</taxon>
        <taxon>Euteleostomi</taxon>
        <taxon>Mammalia</taxon>
        <taxon>Eutheria</taxon>
        <taxon>Laurasiatheria</taxon>
        <taxon>Carnivora</taxon>
        <taxon>Caniformia</taxon>
        <taxon>Ursidae</taxon>
        <taxon>Ursus</taxon>
    </lineage>
</organism>
<dbReference type="Gene3D" id="1.25.40.10">
    <property type="entry name" value="Tetratricopeptide repeat domain"/>
    <property type="match status" value="2"/>
</dbReference>
<dbReference type="SUPFAM" id="SSF48452">
    <property type="entry name" value="TPR-like"/>
    <property type="match status" value="2"/>
</dbReference>
<feature type="compositionally biased region" description="Low complexity" evidence="10">
    <location>
        <begin position="1693"/>
        <end position="1714"/>
    </location>
</feature>
<accession>A0A452T5P8</accession>
<evidence type="ECO:0000256" key="10">
    <source>
        <dbReference type="SAM" id="MobiDB-lite"/>
    </source>
</evidence>
<evidence type="ECO:0000259" key="11">
    <source>
        <dbReference type="Pfam" id="PF09047"/>
    </source>
</evidence>
<feature type="region of interest" description="Disordered" evidence="10">
    <location>
        <begin position="1854"/>
        <end position="1882"/>
    </location>
</feature>
<feature type="compositionally biased region" description="Basic and acidic residues" evidence="10">
    <location>
        <begin position="1656"/>
        <end position="1679"/>
    </location>
</feature>
<feature type="region of interest" description="Disordered" evidence="10">
    <location>
        <begin position="1580"/>
        <end position="1737"/>
    </location>
</feature>
<dbReference type="Pfam" id="PF09047">
    <property type="entry name" value="MEF2_binding"/>
    <property type="match status" value="1"/>
</dbReference>
<feature type="compositionally biased region" description="Gly residues" evidence="10">
    <location>
        <begin position="1627"/>
        <end position="1637"/>
    </location>
</feature>
<dbReference type="GO" id="GO:0006325">
    <property type="term" value="P:chromatin organization"/>
    <property type="evidence" value="ECO:0007669"/>
    <property type="project" value="UniProtKB-KW"/>
</dbReference>
<evidence type="ECO:0000256" key="3">
    <source>
        <dbReference type="ARBA" id="ARBA00022737"/>
    </source>
</evidence>
<evidence type="ECO:0000256" key="1">
    <source>
        <dbReference type="ARBA" id="ARBA00004123"/>
    </source>
</evidence>
<dbReference type="InterPro" id="IPR019734">
    <property type="entry name" value="TPR_rpt"/>
</dbReference>
<comment type="subcellular location">
    <subcellularLocation>
        <location evidence="1">Nucleus</location>
    </subcellularLocation>
</comment>
<dbReference type="Ensembl" id="ENSUMAT00000003939.1">
    <property type="protein sequence ID" value="ENSUMAP00000003193.1"/>
    <property type="gene ID" value="ENSUMAG00000002022.1"/>
</dbReference>
<dbReference type="InterPro" id="IPR033053">
    <property type="entry name" value="Hir3/CABIN1"/>
</dbReference>
<feature type="region of interest" description="Disordered" evidence="10">
    <location>
        <begin position="1"/>
        <end position="24"/>
    </location>
</feature>
<feature type="region of interest" description="Disordered" evidence="10">
    <location>
        <begin position="1954"/>
        <end position="1977"/>
    </location>
</feature>
<evidence type="ECO:0000256" key="7">
    <source>
        <dbReference type="ARBA" id="ARBA00071005"/>
    </source>
</evidence>
<evidence type="ECO:0000256" key="6">
    <source>
        <dbReference type="ARBA" id="ARBA00023242"/>
    </source>
</evidence>
<protein>
    <recommendedName>
        <fullName evidence="7">Calcineurin-binding protein cabin-1</fullName>
    </recommendedName>
    <alternativeName>
        <fullName evidence="8">Calcineurin inhibitor</fullName>
    </alternativeName>
</protein>
<keyword evidence="3" id="KW-0677">Repeat</keyword>
<dbReference type="InterPro" id="IPR011990">
    <property type="entry name" value="TPR-like_helical_dom_sf"/>
</dbReference>
<dbReference type="PROSITE" id="PS50005">
    <property type="entry name" value="TPR"/>
    <property type="match status" value="1"/>
</dbReference>
<keyword evidence="2" id="KW-0597">Phosphoprotein</keyword>
<feature type="region of interest" description="Disordered" evidence="10">
    <location>
        <begin position="1901"/>
        <end position="1922"/>
    </location>
</feature>
<keyword evidence="6" id="KW-0539">Nucleus</keyword>
<dbReference type="PANTHER" id="PTHR15502:SF7">
    <property type="entry name" value="CALCINEURIN-BINDING PROTEIN CABIN-1"/>
    <property type="match status" value="1"/>
</dbReference>
<dbReference type="GO" id="GO:0031491">
    <property type="term" value="F:nucleosome binding"/>
    <property type="evidence" value="ECO:0007669"/>
    <property type="project" value="TreeGrafter"/>
</dbReference>
<feature type="region of interest" description="Disordered" evidence="10">
    <location>
        <begin position="347"/>
        <end position="372"/>
    </location>
</feature>
<feature type="compositionally biased region" description="Acidic residues" evidence="10">
    <location>
        <begin position="1964"/>
        <end position="1977"/>
    </location>
</feature>
<name>A0A452T5P8_URSMA</name>
<feature type="compositionally biased region" description="Basic and acidic residues" evidence="10">
    <location>
        <begin position="1247"/>
        <end position="1270"/>
    </location>
</feature>
<evidence type="ECO:0000313" key="12">
    <source>
        <dbReference type="Ensembl" id="ENSUMAP00000003193"/>
    </source>
</evidence>
<dbReference type="PANTHER" id="PTHR15502">
    <property type="entry name" value="CALCINEURIN-BINDING PROTEIN CABIN 1-RELATED"/>
    <property type="match status" value="1"/>
</dbReference>
<feature type="region of interest" description="Disordered" evidence="10">
    <location>
        <begin position="1245"/>
        <end position="1340"/>
    </location>
</feature>
<dbReference type="GeneTree" id="ENSGT00390000008529"/>
<sequence length="1977" mass="220618">IRIAALNASSTIEDDHEGSFKSHKTQTKEAQEAEAFALYHKALDLQKHDRFEESAKAYHELLEARLLREAVPSGDEKEGLKHPGLMLKYSTYKNLAQLAAQREDLETAMEFYLEAVMLDSTDVNLWYKIGHVALRLIRVPLARHAFEEGLRCNPDHWPCLDNLITVLYTLSDYTTCLYFICKALEKDCRYSKGLVLKEKIFEEQPCLRKDSLRMFLKCDMSIHDVSVSAAETQAIVEEALGLRKKRQALTVREKEPDLKLVQPIPFFTWKCLGESLLAMYNHLTTCEPLRPSLGKRIDLSDYQDPSQPLVSSVVVAPVSVIQPSPVTASPISVCTLCEGDISGGDKSKKGVKRKKIAEESGETAKRRSARVRNTKCKKEEKVDFQELLMKFLPSRLRKLDPEEEDDPFNTYEVQSEAKLQSFPNIGPHRLSYDSATFMESEKQDVHAFLLENLTNGGILELMMRYLKSMGHKFLLSLPLPLLRDCSNKHIKDMMLMSLSCMELQLDQWLLTKVSPRNCPAGVVNGRFGPDFPGTHFLGDLLQLSFASSQRDLFEDGWLEFVVRVYWLKARFLALQGDMEQALENYDICTELLQSSTAIQAEAGTEQRDIIIRLPNLYNDSVVSLEEIDKNLKSLERCQSLEEIQRLYEAGDYKAVVHLLRPTLCTSGFDRAKHLEFMTSIPERPAQLLLLQDSLLRLKDHRQCFECSDVALHEAVQQMVNASESAAKEEWVATVTQLLLGIEQALSADNSGSILKESSSSTGLTRLTNNLIQVIDCSMAVQEEPKEPHVSSVLPWIILHRIIWQEEDTFHSLCHQQQLQNPTDEGGRKWIWVGVGPDSLIQVLSGLRCMTLGEVHPCSYRRPWRSCQLGAVRVLQKELAASTSEDTHPYKEELETALEQCFYCLYSFPSKKSKARYLEEHSAQQVDLIWEDALFMFEYFKPKTLPEFDSYKTSTVSADLANLLKRIATIVPRTERPALSLDKVSAYIEGASVPCLPEGADPSPPVVNELYYLLADYHFKNKEQSKAIKFYMHDICICPNRFDSWAGMALARASRIQDKLNSNELKSDGPIWKHATPVLNCFRRALEIDSSNLSLWIEYGTMSYALHSFASRQLKQWRAELPPELVQQMEGRRDSMLETARHCFTSAARCEGDGDEEEWLIHYMLGKVAEKQQQPPAVYLLHYRQAGHYLHEEAARYPKKIHYHNPPELVYFRLHASILKLLGKPDSGVSAEVLVNFMKEAAEGPFARGEEKNTPKASEKEKACLVDEDSHSSAGTLPGPGASLPSSSGPGLTSPPYTATPIDHDYVKCKKPHQQRSQDSTAVALSDSSSTQDFFNEPASSLEGSRKLYVEKKLPISSSQAGPTAKDLQGATEEREGFRATEQGSQKPAADPPASACIAVKPAASAPALWDGRKRADPLAEPAAFPQGLPAGAEERRQFLTEQCIAAFHLCLSRFPQHYKSLYRLAFLYTYSKTHRNLQWARDVLLGSGIPWQQLQHMPAQGLFCERNKTNFFNGIWRIPVDEIDRVLAQLRDHSTLLKVSSMLQRTPDQGKKYLRDADRQVLAQRAFILTVKVLEDTLSELGSERPGPKACGLPGARMTTDVPHKASPEDSQEGLPHSKKPPLADGSGPGAEPGGKAGPLNHRPVAMEAGDSTDQAGERKDKESPRAGPTEDRGPESRPTELSLEELSISARQQPSPLTSAQPAPAAAPATTPGARGGSHPEEPPTRPSRKRKLLEDTESGKTLLLDAYRVWQQGQKGVAYDLGRIERIMSETYMLIKQVDEEAALEQAVKFCQAHLGAAAQRQVRPTPCQGPRLQTEKWQSPLLHCQSSQSSQCSQCGSCGLRGPHRSPCYHGTGVIAQGPSSGAQPPEGPPSKAEPGRAKSRLLPSMPKLVIPSAATKFPPEITVTPPTPTLLSPKGSISEETKQKLKSAILSAQSAANVRKESLCQPALEVLETSSQESSLESETDEDDDYMDI</sequence>
<evidence type="ECO:0000256" key="9">
    <source>
        <dbReference type="PROSITE-ProRule" id="PRU00339"/>
    </source>
</evidence>
<feature type="region of interest" description="Disordered" evidence="10">
    <location>
        <begin position="1357"/>
        <end position="1392"/>
    </location>
</feature>
<feature type="domain" description="Calcineurin-binding protein cabin-1 MEF2-binding" evidence="11">
    <location>
        <begin position="1913"/>
        <end position="1947"/>
    </location>
</feature>
<feature type="compositionally biased region" description="Polar residues" evidence="10">
    <location>
        <begin position="1314"/>
        <end position="1340"/>
    </location>
</feature>
<feature type="repeat" description="TPR" evidence="9">
    <location>
        <begin position="89"/>
        <end position="122"/>
    </location>
</feature>
<dbReference type="FunFam" id="1.25.40.10:FF:000654">
    <property type="entry name" value="Calcineurin-binding protein 1"/>
    <property type="match status" value="1"/>
</dbReference>
<gene>
    <name evidence="12" type="primary">CABIN1</name>
</gene>
<evidence type="ECO:0000256" key="4">
    <source>
        <dbReference type="ARBA" id="ARBA00022803"/>
    </source>
</evidence>
<evidence type="ECO:0000256" key="5">
    <source>
        <dbReference type="ARBA" id="ARBA00022853"/>
    </source>
</evidence>